<feature type="non-terminal residue" evidence="2">
    <location>
        <position position="1"/>
    </location>
</feature>
<dbReference type="AlphaFoldDB" id="A0A6J4J3I4"/>
<name>A0A6J4J3I4_9ACTN</name>
<feature type="region of interest" description="Disordered" evidence="1">
    <location>
        <begin position="1"/>
        <end position="121"/>
    </location>
</feature>
<feature type="non-terminal residue" evidence="2">
    <location>
        <position position="121"/>
    </location>
</feature>
<evidence type="ECO:0000256" key="1">
    <source>
        <dbReference type="SAM" id="MobiDB-lite"/>
    </source>
</evidence>
<reference evidence="2" key="1">
    <citation type="submission" date="2020-02" db="EMBL/GenBank/DDBJ databases">
        <authorList>
            <person name="Meier V. D."/>
        </authorList>
    </citation>
    <scope>NUCLEOTIDE SEQUENCE</scope>
    <source>
        <strain evidence="2">AVDCRST_MAG76</strain>
    </source>
</reference>
<gene>
    <name evidence="2" type="ORF">AVDCRST_MAG76-3028</name>
</gene>
<proteinExistence type="predicted"/>
<evidence type="ECO:0000313" key="2">
    <source>
        <dbReference type="EMBL" id="CAA9265989.1"/>
    </source>
</evidence>
<organism evidence="2">
    <name type="scientific">uncultured Acidimicrobiales bacterium</name>
    <dbReference type="NCBI Taxonomy" id="310071"/>
    <lineage>
        <taxon>Bacteria</taxon>
        <taxon>Bacillati</taxon>
        <taxon>Actinomycetota</taxon>
        <taxon>Acidimicrobiia</taxon>
        <taxon>Acidimicrobiales</taxon>
        <taxon>environmental samples</taxon>
    </lineage>
</organism>
<feature type="compositionally biased region" description="Basic and acidic residues" evidence="1">
    <location>
        <begin position="69"/>
        <end position="79"/>
    </location>
</feature>
<sequence>DVQGPAEEGHHQPGRGRPGEAPGLLCPLGRHHDDRRHAAASGGHRGRPDRQPAGRPVQPRVPLAGGHRAGRDGLPRRPVDGPSSHRRHPPGRPADGDRTAHARRPHGSAHALQPGVRAAGL</sequence>
<dbReference type="EMBL" id="CADCSZ010000184">
    <property type="protein sequence ID" value="CAA9265989.1"/>
    <property type="molecule type" value="Genomic_DNA"/>
</dbReference>
<accession>A0A6J4J3I4</accession>
<protein>
    <submittedName>
        <fullName evidence="2">Uncharacterized protein</fullName>
    </submittedName>
</protein>